<dbReference type="Proteomes" id="UP000828390">
    <property type="component" value="Unassembled WGS sequence"/>
</dbReference>
<name>A0A9D4GM85_DREPO</name>
<evidence type="ECO:0000313" key="2">
    <source>
        <dbReference type="Proteomes" id="UP000828390"/>
    </source>
</evidence>
<accession>A0A9D4GM85</accession>
<comment type="caution">
    <text evidence="1">The sequence shown here is derived from an EMBL/GenBank/DDBJ whole genome shotgun (WGS) entry which is preliminary data.</text>
</comment>
<organism evidence="1 2">
    <name type="scientific">Dreissena polymorpha</name>
    <name type="common">Zebra mussel</name>
    <name type="synonym">Mytilus polymorpha</name>
    <dbReference type="NCBI Taxonomy" id="45954"/>
    <lineage>
        <taxon>Eukaryota</taxon>
        <taxon>Metazoa</taxon>
        <taxon>Spiralia</taxon>
        <taxon>Lophotrochozoa</taxon>
        <taxon>Mollusca</taxon>
        <taxon>Bivalvia</taxon>
        <taxon>Autobranchia</taxon>
        <taxon>Heteroconchia</taxon>
        <taxon>Euheterodonta</taxon>
        <taxon>Imparidentia</taxon>
        <taxon>Neoheterodontei</taxon>
        <taxon>Myida</taxon>
        <taxon>Dreissenoidea</taxon>
        <taxon>Dreissenidae</taxon>
        <taxon>Dreissena</taxon>
    </lineage>
</organism>
<keyword evidence="2" id="KW-1185">Reference proteome</keyword>
<reference evidence="1" key="2">
    <citation type="submission" date="2020-11" db="EMBL/GenBank/DDBJ databases">
        <authorList>
            <person name="McCartney M.A."/>
            <person name="Auch B."/>
            <person name="Kono T."/>
            <person name="Mallez S."/>
            <person name="Becker A."/>
            <person name="Gohl D.M."/>
            <person name="Silverstein K.A.T."/>
            <person name="Koren S."/>
            <person name="Bechman K.B."/>
            <person name="Herman A."/>
            <person name="Abrahante J.E."/>
            <person name="Garbe J."/>
        </authorList>
    </citation>
    <scope>NUCLEOTIDE SEQUENCE</scope>
    <source>
        <strain evidence="1">Duluth1</strain>
        <tissue evidence="1">Whole animal</tissue>
    </source>
</reference>
<proteinExistence type="predicted"/>
<protein>
    <submittedName>
        <fullName evidence="1">Uncharacterized protein</fullName>
    </submittedName>
</protein>
<gene>
    <name evidence="1" type="ORF">DPMN_121334</name>
</gene>
<dbReference type="AlphaFoldDB" id="A0A9D4GM85"/>
<evidence type="ECO:0000313" key="1">
    <source>
        <dbReference type="EMBL" id="KAH3819595.1"/>
    </source>
</evidence>
<dbReference type="EMBL" id="JAIWYP010000005">
    <property type="protein sequence ID" value="KAH3819595.1"/>
    <property type="molecule type" value="Genomic_DNA"/>
</dbReference>
<sequence>MCKLCTYNGRGGHPVGALVEVVRDGIGYDGAGPPVLVHVDVVWRKEEERRVVVHADHLDVKGVGRVGTLVLALVRDLEGQLQVITCCIIKAQLVVVGSGTT</sequence>
<reference evidence="1" key="1">
    <citation type="journal article" date="2019" name="bioRxiv">
        <title>The Genome of the Zebra Mussel, Dreissena polymorpha: A Resource for Invasive Species Research.</title>
        <authorList>
            <person name="McCartney M.A."/>
            <person name="Auch B."/>
            <person name="Kono T."/>
            <person name="Mallez S."/>
            <person name="Zhang Y."/>
            <person name="Obille A."/>
            <person name="Becker A."/>
            <person name="Abrahante J.E."/>
            <person name="Garbe J."/>
            <person name="Badalamenti J.P."/>
            <person name="Herman A."/>
            <person name="Mangelson H."/>
            <person name="Liachko I."/>
            <person name="Sullivan S."/>
            <person name="Sone E.D."/>
            <person name="Koren S."/>
            <person name="Silverstein K.A.T."/>
            <person name="Beckman K.B."/>
            <person name="Gohl D.M."/>
        </authorList>
    </citation>
    <scope>NUCLEOTIDE SEQUENCE</scope>
    <source>
        <strain evidence="1">Duluth1</strain>
        <tissue evidence="1">Whole animal</tissue>
    </source>
</reference>